<dbReference type="InterPro" id="IPR032675">
    <property type="entry name" value="LRR_dom_sf"/>
</dbReference>
<evidence type="ECO:0000259" key="2">
    <source>
        <dbReference type="Pfam" id="PF23598"/>
    </source>
</evidence>
<keyword evidence="4" id="KW-1185">Reference proteome</keyword>
<sequence length="109" mass="12937">MFKDFKLLRVLKFEWMRSEVELPNEIGNMIHLRYFSLRYSNIKRLPSSVANLTCLQTLDFRAFVTLESPNVVGRMKQLRHLYFRMFGFTIGKQKLSSLGNLQTLDINFK</sequence>
<dbReference type="Pfam" id="PF23598">
    <property type="entry name" value="LRR_14"/>
    <property type="match status" value="1"/>
</dbReference>
<name>A0A2P6SPQ7_ROSCH</name>
<dbReference type="EMBL" id="PDCK01000039">
    <property type="protein sequence ID" value="PRQ60642.1"/>
    <property type="molecule type" value="Genomic_DNA"/>
</dbReference>
<comment type="caution">
    <text evidence="3">The sequence shown here is derived from an EMBL/GenBank/DDBJ whole genome shotgun (WGS) entry which is preliminary data.</text>
</comment>
<feature type="domain" description="Disease resistance R13L4/SHOC-2-like LRR" evidence="2">
    <location>
        <begin position="3"/>
        <end position="106"/>
    </location>
</feature>
<dbReference type="Proteomes" id="UP000238479">
    <property type="component" value="Chromosome 1"/>
</dbReference>
<dbReference type="AlphaFoldDB" id="A0A2P6SPQ7"/>
<protein>
    <submittedName>
        <fullName evidence="3">Putative leucine-rich repeat domain, L domain-containing protein</fullName>
    </submittedName>
</protein>
<proteinExistence type="predicted"/>
<organism evidence="3 4">
    <name type="scientific">Rosa chinensis</name>
    <name type="common">China rose</name>
    <dbReference type="NCBI Taxonomy" id="74649"/>
    <lineage>
        <taxon>Eukaryota</taxon>
        <taxon>Viridiplantae</taxon>
        <taxon>Streptophyta</taxon>
        <taxon>Embryophyta</taxon>
        <taxon>Tracheophyta</taxon>
        <taxon>Spermatophyta</taxon>
        <taxon>Magnoliopsida</taxon>
        <taxon>eudicotyledons</taxon>
        <taxon>Gunneridae</taxon>
        <taxon>Pentapetalae</taxon>
        <taxon>rosids</taxon>
        <taxon>fabids</taxon>
        <taxon>Rosales</taxon>
        <taxon>Rosaceae</taxon>
        <taxon>Rosoideae</taxon>
        <taxon>Rosoideae incertae sedis</taxon>
        <taxon>Rosa</taxon>
    </lineage>
</organism>
<evidence type="ECO:0000313" key="3">
    <source>
        <dbReference type="EMBL" id="PRQ60642.1"/>
    </source>
</evidence>
<evidence type="ECO:0000256" key="1">
    <source>
        <dbReference type="ARBA" id="ARBA00022737"/>
    </source>
</evidence>
<dbReference type="Gene3D" id="3.80.10.10">
    <property type="entry name" value="Ribonuclease Inhibitor"/>
    <property type="match status" value="1"/>
</dbReference>
<accession>A0A2P6SPQ7</accession>
<reference evidence="3 4" key="1">
    <citation type="journal article" date="2018" name="Nat. Genet.">
        <title>The Rosa genome provides new insights in the design of modern roses.</title>
        <authorList>
            <person name="Bendahmane M."/>
        </authorList>
    </citation>
    <scope>NUCLEOTIDE SEQUENCE [LARGE SCALE GENOMIC DNA]</scope>
    <source>
        <strain evidence="4">cv. Old Blush</strain>
    </source>
</reference>
<dbReference type="SUPFAM" id="SSF52058">
    <property type="entry name" value="L domain-like"/>
    <property type="match status" value="1"/>
</dbReference>
<dbReference type="Gramene" id="PRQ60642">
    <property type="protein sequence ID" value="PRQ60642"/>
    <property type="gene ID" value="RchiOBHm_Chr1g0383491"/>
</dbReference>
<dbReference type="PANTHER" id="PTHR47186">
    <property type="entry name" value="LEUCINE-RICH REPEAT-CONTAINING PROTEIN 57"/>
    <property type="match status" value="1"/>
</dbReference>
<keyword evidence="1" id="KW-0677">Repeat</keyword>
<evidence type="ECO:0000313" key="4">
    <source>
        <dbReference type="Proteomes" id="UP000238479"/>
    </source>
</evidence>
<dbReference type="PANTHER" id="PTHR47186:SF3">
    <property type="entry name" value="OS09G0267800 PROTEIN"/>
    <property type="match status" value="1"/>
</dbReference>
<gene>
    <name evidence="3" type="ORF">RchiOBHm_Chr1g0383491</name>
</gene>
<dbReference type="InterPro" id="IPR055414">
    <property type="entry name" value="LRR_R13L4/SHOC2-like"/>
</dbReference>